<proteinExistence type="inferred from homology"/>
<accession>A0A371EM50</accession>
<dbReference type="Proteomes" id="UP000257109">
    <property type="component" value="Unassembled WGS sequence"/>
</dbReference>
<dbReference type="GO" id="GO:0005739">
    <property type="term" value="C:mitochondrion"/>
    <property type="evidence" value="ECO:0007669"/>
    <property type="project" value="TreeGrafter"/>
</dbReference>
<evidence type="ECO:0000313" key="7">
    <source>
        <dbReference type="Proteomes" id="UP000257109"/>
    </source>
</evidence>
<dbReference type="Pfam" id="PF01715">
    <property type="entry name" value="IPPT"/>
    <property type="match status" value="2"/>
</dbReference>
<dbReference type="GO" id="GO:0052381">
    <property type="term" value="F:tRNA dimethylallyltransferase activity"/>
    <property type="evidence" value="ECO:0007669"/>
    <property type="project" value="TreeGrafter"/>
</dbReference>
<dbReference type="AlphaFoldDB" id="A0A371EM50"/>
<comment type="caution">
    <text evidence="6">The sequence shown here is derived from an EMBL/GenBank/DDBJ whole genome shotgun (WGS) entry which is preliminary data.</text>
</comment>
<keyword evidence="7" id="KW-1185">Reference proteome</keyword>
<keyword evidence="2" id="KW-0808">Transferase</keyword>
<evidence type="ECO:0008006" key="8">
    <source>
        <dbReference type="Google" id="ProtNLM"/>
    </source>
</evidence>
<dbReference type="Gene3D" id="3.40.50.300">
    <property type="entry name" value="P-loop containing nucleotide triphosphate hydrolases"/>
    <property type="match status" value="1"/>
</dbReference>
<dbReference type="GO" id="GO:0009691">
    <property type="term" value="P:cytokinin biosynthetic process"/>
    <property type="evidence" value="ECO:0007669"/>
    <property type="project" value="UniProtKB-KW"/>
</dbReference>
<evidence type="ECO:0000256" key="2">
    <source>
        <dbReference type="ARBA" id="ARBA00022679"/>
    </source>
</evidence>
<keyword evidence="3" id="KW-0203">Cytokinin biosynthesis</keyword>
<comment type="similarity">
    <text evidence="1">Belongs to the IPP transferase family.</text>
</comment>
<dbReference type="GO" id="GO:0009824">
    <property type="term" value="F:AMP dimethylallyltransferase activity"/>
    <property type="evidence" value="ECO:0007669"/>
    <property type="project" value="TreeGrafter"/>
</dbReference>
<dbReference type="InterPro" id="IPR039657">
    <property type="entry name" value="Dimethylallyltransferase"/>
</dbReference>
<feature type="non-terminal residue" evidence="6">
    <location>
        <position position="1"/>
    </location>
</feature>
<name>A0A371EM50_MUCPR</name>
<dbReference type="PANTHER" id="PTHR11088:SF86">
    <property type="entry name" value="ADENYLATE ISOPENTENYLTRANSFERASE 4-RELATED"/>
    <property type="match status" value="1"/>
</dbReference>
<evidence type="ECO:0000256" key="3">
    <source>
        <dbReference type="ARBA" id="ARBA00022712"/>
    </source>
</evidence>
<keyword evidence="4" id="KW-0547">Nucleotide-binding</keyword>
<dbReference type="STRING" id="157652.A0A371EM50"/>
<dbReference type="OrthoDB" id="775260at2759"/>
<protein>
    <recommendedName>
        <fullName evidence="8">Adenylate isopentenyltransferase</fullName>
    </recommendedName>
</protein>
<dbReference type="SUPFAM" id="SSF52540">
    <property type="entry name" value="P-loop containing nucleoside triphosphate hydrolases"/>
    <property type="match status" value="1"/>
</dbReference>
<evidence type="ECO:0000256" key="1">
    <source>
        <dbReference type="ARBA" id="ARBA00005842"/>
    </source>
</evidence>
<evidence type="ECO:0000256" key="4">
    <source>
        <dbReference type="ARBA" id="ARBA00022741"/>
    </source>
</evidence>
<keyword evidence="5" id="KW-0067">ATP-binding</keyword>
<dbReference type="InterPro" id="IPR027417">
    <property type="entry name" value="P-loop_NTPase"/>
</dbReference>
<organism evidence="6 7">
    <name type="scientific">Mucuna pruriens</name>
    <name type="common">Velvet bean</name>
    <name type="synonym">Dolichos pruriens</name>
    <dbReference type="NCBI Taxonomy" id="157652"/>
    <lineage>
        <taxon>Eukaryota</taxon>
        <taxon>Viridiplantae</taxon>
        <taxon>Streptophyta</taxon>
        <taxon>Embryophyta</taxon>
        <taxon>Tracheophyta</taxon>
        <taxon>Spermatophyta</taxon>
        <taxon>Magnoliopsida</taxon>
        <taxon>eudicotyledons</taxon>
        <taxon>Gunneridae</taxon>
        <taxon>Pentapetalae</taxon>
        <taxon>rosids</taxon>
        <taxon>fabids</taxon>
        <taxon>Fabales</taxon>
        <taxon>Fabaceae</taxon>
        <taxon>Papilionoideae</taxon>
        <taxon>50 kb inversion clade</taxon>
        <taxon>NPAAA clade</taxon>
        <taxon>indigoferoid/millettioid clade</taxon>
        <taxon>Phaseoleae</taxon>
        <taxon>Mucuna</taxon>
    </lineage>
</organism>
<gene>
    <name evidence="6" type="ORF">CR513_54030</name>
</gene>
<dbReference type="EMBL" id="QJKJ01013126">
    <property type="protein sequence ID" value="RDX67127.1"/>
    <property type="molecule type" value="Genomic_DNA"/>
</dbReference>
<dbReference type="Gene3D" id="1.10.287.890">
    <property type="entry name" value="Crystal structure of tRNA isopentenylpyrophosphate transferase (bh2366) domain"/>
    <property type="match status" value="1"/>
</dbReference>
<evidence type="ECO:0000256" key="5">
    <source>
        <dbReference type="ARBA" id="ARBA00022840"/>
    </source>
</evidence>
<dbReference type="GO" id="GO:0005524">
    <property type="term" value="F:ATP binding"/>
    <property type="evidence" value="ECO:0007669"/>
    <property type="project" value="UniProtKB-KW"/>
</dbReference>
<dbReference type="PANTHER" id="PTHR11088">
    <property type="entry name" value="TRNA DIMETHYLALLYLTRANSFERASE"/>
    <property type="match status" value="1"/>
</dbReference>
<reference evidence="6" key="1">
    <citation type="submission" date="2018-05" db="EMBL/GenBank/DDBJ databases">
        <title>Draft genome of Mucuna pruriens seed.</title>
        <authorList>
            <person name="Nnadi N.E."/>
            <person name="Vos R."/>
            <person name="Hasami M.H."/>
            <person name="Devisetty U.K."/>
            <person name="Aguiy J.C."/>
        </authorList>
    </citation>
    <scope>NUCLEOTIDE SEQUENCE [LARGE SCALE GENOMIC DNA]</scope>
    <source>
        <strain evidence="6">JCA_2017</strain>
    </source>
</reference>
<dbReference type="GO" id="GO:0006400">
    <property type="term" value="P:tRNA modification"/>
    <property type="evidence" value="ECO:0007669"/>
    <property type="project" value="TreeGrafter"/>
</dbReference>
<evidence type="ECO:0000313" key="6">
    <source>
        <dbReference type="EMBL" id="RDX67127.1"/>
    </source>
</evidence>
<sequence>MRLSILPPHPQRSHYPTKRWPRMDAAFHRRKDKVVVIMGATGSGKSRLSIDLATLFPFSEIINSDKMQVYRGLDITTNKIPQAQRRGVPHHLLADVDPQQGEFSPSDFRRRAADLISDISRRRNLPFLVGGSNSFVHALLVQHFDPNVNVFHHDDTLGNGILSSDLRYRCCFLWVDIAFPVLSQYLRDRVDDMLDSGMVDELAHFFDPDAARRTGFGLRKAIGVPEFDRFFNKYPPSAGPTGPGQDPLRQRAYKEAVDAIKDNTCDLARRQMEKIECFNRAGWDLKRIDATEAFRVVLTSGSDVWERQVLEPSVKIVKRFLME</sequence>